<keyword evidence="5 6" id="KW-0472">Membrane</keyword>
<feature type="transmembrane region" description="Helical" evidence="6">
    <location>
        <begin position="223"/>
        <end position="248"/>
    </location>
</feature>
<dbReference type="PRINTS" id="PR00176">
    <property type="entry name" value="NANEUSMPORT"/>
</dbReference>
<feature type="transmembrane region" description="Helical" evidence="6">
    <location>
        <begin position="12"/>
        <end position="32"/>
    </location>
</feature>
<comment type="caution">
    <text evidence="7">The sequence shown here is derived from an EMBL/GenBank/DDBJ whole genome shotgun (WGS) entry which is preliminary data.</text>
</comment>
<dbReference type="PANTHER" id="PTHR42948">
    <property type="entry name" value="TRANSPORTER"/>
    <property type="match status" value="1"/>
</dbReference>
<evidence type="ECO:0000256" key="3">
    <source>
        <dbReference type="ARBA" id="ARBA00022692"/>
    </source>
</evidence>
<sequence length="500" mass="55571">MAEIKKSGEQFGSRLGLIAAMLGMAVGTGNIWRFPREVASNNGGAFILMCFLALFIWAVPLICAESVFGKKSRMANAGGFKTMLGEKYTWMGTFTALTNAFLGAYYVVVVGWCLKYLVIILTGFLSTVREGGVEVTTQYFNNFALTPPSYESWVWFIVGIAICSIAVFRGIQGGIETANKVMIPMVFILLAFLFVRVLFIPGAMKGLEFMYHVDVKDFGNPRIWLAAFTQAAWSSGAGWGMFHIYYIYSAKDEDIELNAFTATFGDMVAAMLAGMVVLPTVFALAPNPEAVKEVLGSGANGLTFIHLTNLFAHTSGGFVMGALFFLALLSAAVSSVIAMIETGTRNLIDMGFPRAKATLCTALFFAVVGSYSALDNRFFNNQDMVWGVALLMVGLLYSIGSMKYGVEKLWNEDISPCSDIQVKWMWSVIKFFPFEFAFVWGWWMWDAKSWYPGEWFKFWPPTQYQYTPGVMVVEWALVFAVCLLLNGFLSKRLIYSNKID</sequence>
<evidence type="ECO:0000256" key="6">
    <source>
        <dbReference type="SAM" id="Phobius"/>
    </source>
</evidence>
<name>A0A073J1Q2_9BACT</name>
<feature type="transmembrane region" description="Helical" evidence="6">
    <location>
        <begin position="153"/>
        <end position="171"/>
    </location>
</feature>
<feature type="transmembrane region" description="Helical" evidence="6">
    <location>
        <begin position="384"/>
        <end position="404"/>
    </location>
</feature>
<feature type="transmembrane region" description="Helical" evidence="6">
    <location>
        <begin position="318"/>
        <end position="340"/>
    </location>
</feature>
<dbReference type="NCBIfam" id="NF037979">
    <property type="entry name" value="Na_transp"/>
    <property type="match status" value="1"/>
</dbReference>
<proteinExistence type="predicted"/>
<feature type="transmembrane region" description="Helical" evidence="6">
    <location>
        <begin position="352"/>
        <end position="372"/>
    </location>
</feature>
<feature type="transmembrane region" description="Helical" evidence="6">
    <location>
        <begin position="44"/>
        <end position="68"/>
    </location>
</feature>
<keyword evidence="3 6" id="KW-0812">Transmembrane</keyword>
<dbReference type="GO" id="GO:0016020">
    <property type="term" value="C:membrane"/>
    <property type="evidence" value="ECO:0007669"/>
    <property type="project" value="UniProtKB-SubCell"/>
</dbReference>
<keyword evidence="2" id="KW-0813">Transport</keyword>
<gene>
    <name evidence="7" type="ORF">EH55_08095</name>
</gene>
<comment type="subcellular location">
    <subcellularLocation>
        <location evidence="1">Membrane</location>
        <topology evidence="1">Multi-pass membrane protein</topology>
    </subcellularLocation>
</comment>
<reference evidence="7 8" key="1">
    <citation type="submission" date="2014-04" db="EMBL/GenBank/DDBJ databases">
        <title>Draft Genome Sequence of Synergistes jonesii.</title>
        <authorList>
            <person name="Coil D.A."/>
            <person name="Eisen J.A."/>
            <person name="Holland-Moritz H.E."/>
        </authorList>
    </citation>
    <scope>NUCLEOTIDE SEQUENCE [LARGE SCALE GENOMIC DNA]</scope>
    <source>
        <strain evidence="7 8">78-1</strain>
    </source>
</reference>
<feature type="transmembrane region" description="Helical" evidence="6">
    <location>
        <begin position="465"/>
        <end position="489"/>
    </location>
</feature>
<dbReference type="OrthoDB" id="1014at2"/>
<dbReference type="SUPFAM" id="SSF161070">
    <property type="entry name" value="SNF-like"/>
    <property type="match status" value="1"/>
</dbReference>
<organism evidence="7 8">
    <name type="scientific">Synergistes jonesii</name>
    <dbReference type="NCBI Taxonomy" id="2754"/>
    <lineage>
        <taxon>Bacteria</taxon>
        <taxon>Thermotogati</taxon>
        <taxon>Synergistota</taxon>
        <taxon>Synergistia</taxon>
        <taxon>Synergistales</taxon>
        <taxon>Synergistaceae</taxon>
        <taxon>Synergistes</taxon>
    </lineage>
</organism>
<dbReference type="Pfam" id="PF00209">
    <property type="entry name" value="SNF"/>
    <property type="match status" value="2"/>
</dbReference>
<dbReference type="STRING" id="2754.EH55_08095"/>
<dbReference type="InterPro" id="IPR000175">
    <property type="entry name" value="Na/ntran_symport"/>
</dbReference>
<evidence type="ECO:0000256" key="1">
    <source>
        <dbReference type="ARBA" id="ARBA00004141"/>
    </source>
</evidence>
<dbReference type="EMBL" id="JMKI01000038">
    <property type="protein sequence ID" value="KEJ91627.1"/>
    <property type="molecule type" value="Genomic_DNA"/>
</dbReference>
<dbReference type="PANTHER" id="PTHR42948:SF1">
    <property type="entry name" value="TRANSPORTER"/>
    <property type="match status" value="1"/>
</dbReference>
<dbReference type="InterPro" id="IPR037272">
    <property type="entry name" value="SNS_sf"/>
</dbReference>
<dbReference type="AlphaFoldDB" id="A0A073J1Q2"/>
<evidence type="ECO:0000256" key="5">
    <source>
        <dbReference type="ARBA" id="ARBA00023136"/>
    </source>
</evidence>
<dbReference type="eggNOG" id="COG0733">
    <property type="taxonomic scope" value="Bacteria"/>
</dbReference>
<evidence type="ECO:0000313" key="8">
    <source>
        <dbReference type="Proteomes" id="UP000027665"/>
    </source>
</evidence>
<evidence type="ECO:0000313" key="7">
    <source>
        <dbReference type="EMBL" id="KEJ91627.1"/>
    </source>
</evidence>
<dbReference type="Proteomes" id="UP000027665">
    <property type="component" value="Unassembled WGS sequence"/>
</dbReference>
<feature type="transmembrane region" description="Helical" evidence="6">
    <location>
        <begin position="183"/>
        <end position="203"/>
    </location>
</feature>
<evidence type="ECO:0000256" key="2">
    <source>
        <dbReference type="ARBA" id="ARBA00022448"/>
    </source>
</evidence>
<keyword evidence="4 6" id="KW-1133">Transmembrane helix</keyword>
<keyword evidence="8" id="KW-1185">Reference proteome</keyword>
<evidence type="ECO:0000256" key="4">
    <source>
        <dbReference type="ARBA" id="ARBA00022989"/>
    </source>
</evidence>
<protein>
    <submittedName>
        <fullName evidence="7">Sodium:calcium symporter</fullName>
    </submittedName>
</protein>
<feature type="transmembrane region" description="Helical" evidence="6">
    <location>
        <begin position="424"/>
        <end position="445"/>
    </location>
</feature>
<dbReference type="GeneID" id="90984194"/>
<dbReference type="RefSeq" id="WP_037977483.1">
    <property type="nucleotide sequence ID" value="NZ_JAXDSK010000028.1"/>
</dbReference>
<dbReference type="PROSITE" id="PS50267">
    <property type="entry name" value="NA_NEUROTRAN_SYMP_3"/>
    <property type="match status" value="1"/>
</dbReference>
<accession>A0A073J1Q2</accession>
<feature type="transmembrane region" description="Helical" evidence="6">
    <location>
        <begin position="88"/>
        <end position="108"/>
    </location>
</feature>
<feature type="transmembrane region" description="Helical" evidence="6">
    <location>
        <begin position="260"/>
        <end position="285"/>
    </location>
</feature>